<proteinExistence type="predicted"/>
<dbReference type="Proteomes" id="UP000606922">
    <property type="component" value="Unassembled WGS sequence"/>
</dbReference>
<keyword evidence="3" id="KW-1185">Reference proteome</keyword>
<feature type="compositionally biased region" description="Low complexity" evidence="1">
    <location>
        <begin position="203"/>
        <end position="230"/>
    </location>
</feature>
<dbReference type="InterPro" id="IPR049709">
    <property type="entry name" value="IniB-like_N"/>
</dbReference>
<gene>
    <name evidence="2" type="ORF">GCM10010979_06850</name>
</gene>
<dbReference type="EMBL" id="BMGB01000001">
    <property type="protein sequence ID" value="GGA95003.1"/>
    <property type="molecule type" value="Genomic_DNA"/>
</dbReference>
<name>A0A916SCX8_9MICO</name>
<dbReference type="AlphaFoldDB" id="A0A916SCX8"/>
<dbReference type="RefSeq" id="WP_229733019.1">
    <property type="nucleotide sequence ID" value="NZ_BMGB01000001.1"/>
</dbReference>
<protein>
    <submittedName>
        <fullName evidence="2">Uncharacterized protein</fullName>
    </submittedName>
</protein>
<evidence type="ECO:0000313" key="3">
    <source>
        <dbReference type="Proteomes" id="UP000606922"/>
    </source>
</evidence>
<evidence type="ECO:0000313" key="2">
    <source>
        <dbReference type="EMBL" id="GGA95003.1"/>
    </source>
</evidence>
<organism evidence="2 3">
    <name type="scientific">Conyzicola nivalis</name>
    <dbReference type="NCBI Taxonomy" id="1477021"/>
    <lineage>
        <taxon>Bacteria</taxon>
        <taxon>Bacillati</taxon>
        <taxon>Actinomycetota</taxon>
        <taxon>Actinomycetes</taxon>
        <taxon>Micrococcales</taxon>
        <taxon>Microbacteriaceae</taxon>
        <taxon>Conyzicola</taxon>
    </lineage>
</organism>
<sequence length="274" mass="28506">MNSPVATIADALIAFILSLLRDPDAAEKFTNDPQGAMAENGVQGASLADVRDVKPVIFDNPQVEPKPPTPSAPASAAEPDEVVVEIVRIMNQFTTVDANHLTTVDARSTIVDQSVNQNIWTEGGDVTQLFDQEAVIAAGDDAVAAGNDASTIDQDLDLTVGDVTVGNDTYNDSFTDADIAVSAPQPDAPDAPEQTDSPEQTDAVQQAPGAEPEAQPAPEAAEPPVLEAPQTPASLPEPADNLESDLTTVSGDSYDPGTATLPDEQIAIDDPVDE</sequence>
<dbReference type="NCBIfam" id="NF038175">
    <property type="entry name" value="IniB_NTERM"/>
    <property type="match status" value="1"/>
</dbReference>
<evidence type="ECO:0000256" key="1">
    <source>
        <dbReference type="SAM" id="MobiDB-lite"/>
    </source>
</evidence>
<reference evidence="2" key="2">
    <citation type="submission" date="2020-09" db="EMBL/GenBank/DDBJ databases">
        <authorList>
            <person name="Sun Q."/>
            <person name="Zhou Y."/>
        </authorList>
    </citation>
    <scope>NUCLEOTIDE SEQUENCE</scope>
    <source>
        <strain evidence="2">CGMCC 1.12813</strain>
    </source>
</reference>
<accession>A0A916SCX8</accession>
<feature type="region of interest" description="Disordered" evidence="1">
    <location>
        <begin position="180"/>
        <end position="274"/>
    </location>
</feature>
<comment type="caution">
    <text evidence="2">The sequence shown here is derived from an EMBL/GenBank/DDBJ whole genome shotgun (WGS) entry which is preliminary data.</text>
</comment>
<reference evidence="2" key="1">
    <citation type="journal article" date="2014" name="Int. J. Syst. Evol. Microbiol.">
        <title>Complete genome sequence of Corynebacterium casei LMG S-19264T (=DSM 44701T), isolated from a smear-ripened cheese.</title>
        <authorList>
            <consortium name="US DOE Joint Genome Institute (JGI-PGF)"/>
            <person name="Walter F."/>
            <person name="Albersmeier A."/>
            <person name="Kalinowski J."/>
            <person name="Ruckert C."/>
        </authorList>
    </citation>
    <scope>NUCLEOTIDE SEQUENCE</scope>
    <source>
        <strain evidence="2">CGMCC 1.12813</strain>
    </source>
</reference>
<feature type="region of interest" description="Disordered" evidence="1">
    <location>
        <begin position="58"/>
        <end position="78"/>
    </location>
</feature>